<keyword evidence="3" id="KW-0378">Hydrolase</keyword>
<dbReference type="Gene3D" id="3.90.400.10">
    <property type="entry name" value="Oligo-1,6-glucosidase, Domain 2"/>
    <property type="match status" value="1"/>
</dbReference>
<dbReference type="GO" id="GO:0016787">
    <property type="term" value="F:hydrolase activity"/>
    <property type="evidence" value="ECO:0007669"/>
    <property type="project" value="UniProtKB-KW"/>
</dbReference>
<accession>A0ABX0GRM3</accession>
<sequence>MGDLAGIRSRLPYIRDLGVDAIWINPFYPSPMADAGYDVADYRDVEPMFGTLDDADALLREAHELGLRVIVDLVPNHTSDQHAWFQAALAAAPGSPERARYVFRDGKGPDGAQPPNDWRSVFGGPAWQQVPDGQWYLHLFAPEQPDLDWTNPEVVAEFHSILRFWLDRGVDGFRIDVAHGLAKDPGMPDIAGRFATSGQAVEGHPHWDQDEVHEVYRGWRRVIDEYPGDRTFVAEAWVHSPERLALYVRPDELHTAFNFSFLLAPWDAKAARAAVDDSIDALSGVGAPPTWVLSNHDVVRHVTRYGGGGTGARRARAAALLMLALPGGAYVYQGEELGLPEVEDLPDEALQDPTFLRTGGQERGRDGCRVPIPWSGEEPPYGFGPSGTPWLPQPPAWAQLSVEKQEGDPESMLSLYRHALRLRRELPALGDGTLGWAPSADGVLAFRREPGFVCVVNFGPDPAPIPDELLADGEVLLASAPLDGDGTIPGDTAVWYAAS</sequence>
<dbReference type="Proteomes" id="UP000800981">
    <property type="component" value="Unassembled WGS sequence"/>
</dbReference>
<gene>
    <name evidence="3" type="ORF">G9H71_03045</name>
</gene>
<evidence type="ECO:0000256" key="1">
    <source>
        <dbReference type="ARBA" id="ARBA00008061"/>
    </source>
</evidence>
<keyword evidence="4" id="KW-1185">Reference proteome</keyword>
<protein>
    <submittedName>
        <fullName evidence="3">Glycoside hydrolase family 13 protein</fullName>
    </submittedName>
</protein>
<dbReference type="CDD" id="cd11332">
    <property type="entry name" value="AmyAc_OligoGlu_TS"/>
    <property type="match status" value="1"/>
</dbReference>
<feature type="domain" description="Glycosyl hydrolase family 13 catalytic" evidence="2">
    <location>
        <begin position="1"/>
        <end position="369"/>
    </location>
</feature>
<dbReference type="PANTHER" id="PTHR10357:SF179">
    <property type="entry name" value="NEUTRAL AND BASIC AMINO ACID TRANSPORT PROTEIN RBAT"/>
    <property type="match status" value="1"/>
</dbReference>
<dbReference type="InterPro" id="IPR006047">
    <property type="entry name" value="GH13_cat_dom"/>
</dbReference>
<comment type="caution">
    <text evidence="3">The sequence shown here is derived from an EMBL/GenBank/DDBJ whole genome shotgun (WGS) entry which is preliminary data.</text>
</comment>
<name>A0ABX0GRM3_9ACTN</name>
<dbReference type="PANTHER" id="PTHR10357">
    <property type="entry name" value="ALPHA-AMYLASE FAMILY MEMBER"/>
    <property type="match status" value="1"/>
</dbReference>
<dbReference type="SUPFAM" id="SSF51445">
    <property type="entry name" value="(Trans)glycosidases"/>
    <property type="match status" value="1"/>
</dbReference>
<organism evidence="3 4">
    <name type="scientific">Motilibacter deserti</name>
    <dbReference type="NCBI Taxonomy" id="2714956"/>
    <lineage>
        <taxon>Bacteria</taxon>
        <taxon>Bacillati</taxon>
        <taxon>Actinomycetota</taxon>
        <taxon>Actinomycetes</taxon>
        <taxon>Motilibacterales</taxon>
        <taxon>Motilibacteraceae</taxon>
        <taxon>Motilibacter</taxon>
    </lineage>
</organism>
<dbReference type="InterPro" id="IPR017853">
    <property type="entry name" value="GH"/>
</dbReference>
<dbReference type="Gene3D" id="3.20.20.80">
    <property type="entry name" value="Glycosidases"/>
    <property type="match status" value="2"/>
</dbReference>
<evidence type="ECO:0000313" key="4">
    <source>
        <dbReference type="Proteomes" id="UP000800981"/>
    </source>
</evidence>
<dbReference type="Pfam" id="PF00128">
    <property type="entry name" value="Alpha-amylase"/>
    <property type="match status" value="1"/>
</dbReference>
<dbReference type="SMART" id="SM00642">
    <property type="entry name" value="Aamy"/>
    <property type="match status" value="1"/>
</dbReference>
<evidence type="ECO:0000313" key="3">
    <source>
        <dbReference type="EMBL" id="NHC12756.1"/>
    </source>
</evidence>
<reference evidence="3 4" key="1">
    <citation type="submission" date="2020-03" db="EMBL/GenBank/DDBJ databases">
        <title>Two novel Motilibacter sp.</title>
        <authorList>
            <person name="Liu S."/>
        </authorList>
    </citation>
    <scope>NUCLEOTIDE SEQUENCE [LARGE SCALE GENOMIC DNA]</scope>
    <source>
        <strain evidence="3 4">E257</strain>
    </source>
</reference>
<proteinExistence type="inferred from homology"/>
<dbReference type="InterPro" id="IPR045857">
    <property type="entry name" value="O16G_dom_2"/>
</dbReference>
<evidence type="ECO:0000259" key="2">
    <source>
        <dbReference type="SMART" id="SM00642"/>
    </source>
</evidence>
<comment type="similarity">
    <text evidence="1">Belongs to the glycosyl hydrolase 13 family.</text>
</comment>
<dbReference type="EMBL" id="JAANNP010000001">
    <property type="protein sequence ID" value="NHC12756.1"/>
    <property type="molecule type" value="Genomic_DNA"/>
</dbReference>